<feature type="transmembrane region" description="Helical" evidence="13">
    <location>
        <begin position="65"/>
        <end position="85"/>
    </location>
</feature>
<feature type="transmembrane region" description="Helical" evidence="13">
    <location>
        <begin position="250"/>
        <end position="270"/>
    </location>
</feature>
<organism evidence="15 16">
    <name type="scientific">Mycobacterium branderi</name>
    <dbReference type="NCBI Taxonomy" id="43348"/>
    <lineage>
        <taxon>Bacteria</taxon>
        <taxon>Bacillati</taxon>
        <taxon>Actinomycetota</taxon>
        <taxon>Actinomycetes</taxon>
        <taxon>Mycobacteriales</taxon>
        <taxon>Mycobacteriaceae</taxon>
        <taxon>Mycobacterium</taxon>
    </lineage>
</organism>
<evidence type="ECO:0000256" key="3">
    <source>
        <dbReference type="ARBA" id="ARBA00022475"/>
    </source>
</evidence>
<feature type="compositionally biased region" description="Polar residues" evidence="12">
    <location>
        <begin position="1"/>
        <end position="12"/>
    </location>
</feature>
<feature type="transmembrane region" description="Helical" evidence="13">
    <location>
        <begin position="105"/>
        <end position="130"/>
    </location>
</feature>
<name>A0ABM7KMX8_9MYCO</name>
<evidence type="ECO:0000256" key="12">
    <source>
        <dbReference type="SAM" id="MobiDB-lite"/>
    </source>
</evidence>
<evidence type="ECO:0000256" key="13">
    <source>
        <dbReference type="SAM" id="Phobius"/>
    </source>
</evidence>
<evidence type="ECO:0000256" key="9">
    <source>
        <dbReference type="ARBA" id="ARBA00023004"/>
    </source>
</evidence>
<keyword evidence="10" id="KW-0503">Monooxygenase</keyword>
<evidence type="ECO:0000256" key="11">
    <source>
        <dbReference type="ARBA" id="ARBA00023136"/>
    </source>
</evidence>
<reference evidence="15 16" key="1">
    <citation type="journal article" date="2019" name="Emerg. Microbes Infect.">
        <title>Comprehensive subspecies identification of 175 nontuberculous mycobacteria species based on 7547 genomic profiles.</title>
        <authorList>
            <person name="Matsumoto Y."/>
            <person name="Kinjo T."/>
            <person name="Motooka D."/>
            <person name="Nabeya D."/>
            <person name="Jung N."/>
            <person name="Uechi K."/>
            <person name="Horii T."/>
            <person name="Iida T."/>
            <person name="Fujita J."/>
            <person name="Nakamura S."/>
        </authorList>
    </citation>
    <scope>NUCLEOTIDE SEQUENCE [LARGE SCALE GENOMIC DNA]</scope>
    <source>
        <strain evidence="15 16">JCM 12687</strain>
    </source>
</reference>
<keyword evidence="8" id="KW-0560">Oxidoreductase</keyword>
<dbReference type="Pfam" id="PF00487">
    <property type="entry name" value="FA_desaturase"/>
    <property type="match status" value="1"/>
</dbReference>
<dbReference type="PANTHER" id="PTHR38674">
    <property type="entry name" value="ALKANE 1-MONOOXYGENASE 1"/>
    <property type="match status" value="1"/>
</dbReference>
<evidence type="ECO:0000256" key="5">
    <source>
        <dbReference type="ARBA" id="ARBA00022692"/>
    </source>
</evidence>
<feature type="region of interest" description="Disordered" evidence="12">
    <location>
        <begin position="1"/>
        <end position="24"/>
    </location>
</feature>
<keyword evidence="7 13" id="KW-1133">Transmembrane helix</keyword>
<evidence type="ECO:0000256" key="4">
    <source>
        <dbReference type="ARBA" id="ARBA00022519"/>
    </source>
</evidence>
<keyword evidence="16" id="KW-1185">Reference proteome</keyword>
<keyword evidence="5 13" id="KW-0812">Transmembrane</keyword>
<evidence type="ECO:0000256" key="10">
    <source>
        <dbReference type="ARBA" id="ARBA00023033"/>
    </source>
</evidence>
<sequence length="420" mass="47135">MGYLNRTTSSGTMPIDGPVGHRVGSTAASDPAWRGAKKYLWLLGSIVPGFVAASWLAVQISGLGVFWWFAPIVTFGIIPVLDHLVGPDADNPPDSVVAKLEDDRFYRWATYLYLPSQYLSLLFACWLWAGGGWLTMTFVDKLGLMATVGIIGGVAINVAHELGHKRPQAEKRLSKLALMQSWYGHFFVEHNRGHHVRVATADDPASSRMGETLYFFIPRSVAGGVRSAWRLESERFARAGQSRWSLRNDVLSAWLASFALFAVLTVWFGAVVVPWLVGQAVISFCLLETVNYMEHYGLQRQKLPNGRYERVRASHSWNSNTVIANLCLFHLQRHSDHHAHPLRRYQALRHTDEAPQFPGGYGTMLLLALLPPLWRRVMDPRVLAHYGGDIRLAGLSPRHEKRLLERYLPTATGAERSCVR</sequence>
<dbReference type="CDD" id="cd03512">
    <property type="entry name" value="Alkane-hydroxylase"/>
    <property type="match status" value="1"/>
</dbReference>
<dbReference type="InterPro" id="IPR005804">
    <property type="entry name" value="FA_desaturase_dom"/>
</dbReference>
<evidence type="ECO:0000256" key="1">
    <source>
        <dbReference type="ARBA" id="ARBA00004429"/>
    </source>
</evidence>
<accession>A0ABM7KMX8</accession>
<gene>
    <name evidence="15" type="ORF">MBRA_26240</name>
</gene>
<feature type="domain" description="Fatty acid desaturase" evidence="14">
    <location>
        <begin position="146"/>
        <end position="360"/>
    </location>
</feature>
<keyword evidence="11 13" id="KW-0472">Membrane</keyword>
<protein>
    <submittedName>
        <fullName evidence="15">Alkane 1-monooxygenase</fullName>
    </submittedName>
</protein>
<keyword evidence="4" id="KW-0997">Cell inner membrane</keyword>
<dbReference type="EMBL" id="AP022606">
    <property type="protein sequence ID" value="BBZ12429.1"/>
    <property type="molecule type" value="Genomic_DNA"/>
</dbReference>
<evidence type="ECO:0000256" key="7">
    <source>
        <dbReference type="ARBA" id="ARBA00022989"/>
    </source>
</evidence>
<comment type="similarity">
    <text evidence="2">Belongs to the fatty acid desaturase type 1 family. AlkB subfamily.</text>
</comment>
<evidence type="ECO:0000256" key="6">
    <source>
        <dbReference type="ARBA" id="ARBA00022723"/>
    </source>
</evidence>
<proteinExistence type="inferred from homology"/>
<keyword evidence="9" id="KW-0408">Iron</keyword>
<evidence type="ECO:0000256" key="8">
    <source>
        <dbReference type="ARBA" id="ARBA00023002"/>
    </source>
</evidence>
<keyword evidence="3" id="KW-1003">Cell membrane</keyword>
<evidence type="ECO:0000313" key="16">
    <source>
        <dbReference type="Proteomes" id="UP000467379"/>
    </source>
</evidence>
<feature type="transmembrane region" description="Helical" evidence="13">
    <location>
        <begin position="142"/>
        <end position="160"/>
    </location>
</feature>
<feature type="transmembrane region" description="Helical" evidence="13">
    <location>
        <begin position="39"/>
        <end position="58"/>
    </location>
</feature>
<comment type="subcellular location">
    <subcellularLocation>
        <location evidence="1">Cell inner membrane</location>
        <topology evidence="1">Multi-pass membrane protein</topology>
    </subcellularLocation>
</comment>
<dbReference type="PANTHER" id="PTHR38674:SF1">
    <property type="entry name" value="ALKANE 1-MONOOXYGENASE 1"/>
    <property type="match status" value="1"/>
</dbReference>
<keyword evidence="6" id="KW-0479">Metal-binding</keyword>
<evidence type="ECO:0000313" key="15">
    <source>
        <dbReference type="EMBL" id="BBZ12429.1"/>
    </source>
</evidence>
<evidence type="ECO:0000259" key="14">
    <source>
        <dbReference type="Pfam" id="PF00487"/>
    </source>
</evidence>
<dbReference type="InterPro" id="IPR033885">
    <property type="entry name" value="AlkB/XylM"/>
</dbReference>
<evidence type="ECO:0000256" key="2">
    <source>
        <dbReference type="ARBA" id="ARBA00010823"/>
    </source>
</evidence>
<dbReference type="Proteomes" id="UP000467379">
    <property type="component" value="Chromosome"/>
</dbReference>